<organism evidence="7 8">
    <name type="scientific">Rattus norvegicus</name>
    <name type="common">Rat</name>
    <dbReference type="NCBI Taxonomy" id="10116"/>
    <lineage>
        <taxon>Eukaryota</taxon>
        <taxon>Metazoa</taxon>
        <taxon>Chordata</taxon>
        <taxon>Craniata</taxon>
        <taxon>Vertebrata</taxon>
        <taxon>Euteleostomi</taxon>
        <taxon>Mammalia</taxon>
        <taxon>Eutheria</taxon>
        <taxon>Euarchontoglires</taxon>
        <taxon>Glires</taxon>
        <taxon>Rodentia</taxon>
        <taxon>Myomorpha</taxon>
        <taxon>Muroidea</taxon>
        <taxon>Muridae</taxon>
        <taxon>Murinae</taxon>
        <taxon>Rattus</taxon>
    </lineage>
</organism>
<evidence type="ECO:0000256" key="3">
    <source>
        <dbReference type="ARBA" id="ARBA00023015"/>
    </source>
</evidence>
<dbReference type="GO" id="GO:0006355">
    <property type="term" value="P:regulation of DNA-templated transcription"/>
    <property type="evidence" value="ECO:0007669"/>
    <property type="project" value="InterPro"/>
</dbReference>
<dbReference type="FunFam" id="4.10.280.10:FF:000077">
    <property type="entry name" value="transcription factor HES-3 isoform X2"/>
    <property type="match status" value="1"/>
</dbReference>
<dbReference type="Pfam" id="PF00010">
    <property type="entry name" value="HLH"/>
    <property type="match status" value="1"/>
</dbReference>
<evidence type="ECO:0000256" key="1">
    <source>
        <dbReference type="ARBA" id="ARBA00004123"/>
    </source>
</evidence>
<dbReference type="PANTHER" id="PTHR10985">
    <property type="entry name" value="BASIC HELIX-LOOP-HELIX TRANSCRIPTION FACTOR, HES-RELATED"/>
    <property type="match status" value="1"/>
</dbReference>
<sequence>MGTEPTSKGSPSGAPSSFRKISKPLMEKKRRARINLSLEQLRSLLERHYSHQIRKRKLEKADILELSVKYVRSLQNSLQGLWLVPSGVDYPSGFRGGLPGSSQRLRPGEDDSGLRCPLLLQRRAGSTTDSANPQTASVLSPCLPAIWAPGPPAGGSQSPQSPFPPLGGLLESSTGILAPPPASNCQAENPRPGFRVWRPW</sequence>
<protein>
    <submittedName>
        <fullName evidence="7">Hes family bHLH transcription factor 3</fullName>
    </submittedName>
</protein>
<evidence type="ECO:0000256" key="4">
    <source>
        <dbReference type="ARBA" id="ARBA00023163"/>
    </source>
</evidence>
<dbReference type="SUPFAM" id="SSF47459">
    <property type="entry name" value="HLH, helix-loop-helix DNA-binding domain"/>
    <property type="match status" value="1"/>
</dbReference>
<dbReference type="InterPro" id="IPR050370">
    <property type="entry name" value="HES_HEY"/>
</dbReference>
<dbReference type="OrthoDB" id="6085656at2759"/>
<feature type="region of interest" description="Disordered" evidence="6">
    <location>
        <begin position="1"/>
        <end position="26"/>
    </location>
</feature>
<dbReference type="InterPro" id="IPR003650">
    <property type="entry name" value="Orange_dom"/>
</dbReference>
<dbReference type="InterPro" id="IPR011598">
    <property type="entry name" value="bHLH_dom"/>
</dbReference>
<dbReference type="Gene3D" id="4.10.280.10">
    <property type="entry name" value="Helix-loop-helix DNA-binding domain"/>
    <property type="match status" value="1"/>
</dbReference>
<gene>
    <name evidence="7 9" type="primary">Hes3</name>
</gene>
<evidence type="ECO:0000313" key="8">
    <source>
        <dbReference type="Proteomes" id="UP000002494"/>
    </source>
</evidence>
<feature type="region of interest" description="Disordered" evidence="6">
    <location>
        <begin position="149"/>
        <end position="200"/>
    </location>
</feature>
<evidence type="ECO:0000256" key="6">
    <source>
        <dbReference type="SAM" id="MobiDB-lite"/>
    </source>
</evidence>
<evidence type="ECO:0000313" key="7">
    <source>
        <dbReference type="Ensembl" id="ENSRNOP00000088398.1"/>
    </source>
</evidence>
<dbReference type="PROSITE" id="PS50888">
    <property type="entry name" value="BHLH"/>
    <property type="match status" value="1"/>
</dbReference>
<dbReference type="GO" id="GO:0046983">
    <property type="term" value="F:protein dimerization activity"/>
    <property type="evidence" value="ECO:0007669"/>
    <property type="project" value="InterPro"/>
</dbReference>
<evidence type="ECO:0000313" key="9">
    <source>
        <dbReference type="RGD" id="621339"/>
    </source>
</evidence>
<reference evidence="7" key="3">
    <citation type="submission" date="2025-09" db="UniProtKB">
        <authorList>
            <consortium name="Ensembl"/>
        </authorList>
    </citation>
    <scope>IDENTIFICATION</scope>
    <source>
        <strain evidence="7">Brown Norway</strain>
    </source>
</reference>
<comment type="subcellular location">
    <subcellularLocation>
        <location evidence="1">Nucleus</location>
    </subcellularLocation>
</comment>
<dbReference type="OMA" id="LRCPLAH"/>
<feature type="compositionally biased region" description="Low complexity" evidence="6">
    <location>
        <begin position="149"/>
        <end position="170"/>
    </location>
</feature>
<dbReference type="CDD" id="cd18933">
    <property type="entry name" value="bHLH-O_HES3"/>
    <property type="match status" value="1"/>
</dbReference>
<feature type="compositionally biased region" description="Polar residues" evidence="6">
    <location>
        <begin position="1"/>
        <end position="15"/>
    </location>
</feature>
<dbReference type="PROSITE" id="PS51054">
    <property type="entry name" value="ORANGE"/>
    <property type="match status" value="1"/>
</dbReference>
<dbReference type="GO" id="GO:0005634">
    <property type="term" value="C:nucleus"/>
    <property type="evidence" value="ECO:0007669"/>
    <property type="project" value="UniProtKB-SubCell"/>
</dbReference>
<reference evidence="7" key="2">
    <citation type="submission" date="2025-08" db="UniProtKB">
        <authorList>
            <consortium name="Ensembl"/>
        </authorList>
    </citation>
    <scope>IDENTIFICATION</scope>
    <source>
        <strain evidence="7">Brown Norway</strain>
    </source>
</reference>
<accession>A0A8I6AIT4</accession>
<proteinExistence type="predicted"/>
<keyword evidence="2" id="KW-0678">Repressor</keyword>
<keyword evidence="4" id="KW-0804">Transcription</keyword>
<dbReference type="GeneTree" id="ENSGT00730000111482"/>
<dbReference type="GO" id="GO:0003677">
    <property type="term" value="F:DNA binding"/>
    <property type="evidence" value="ECO:0007669"/>
    <property type="project" value="InterPro"/>
</dbReference>
<reference evidence="7" key="1">
    <citation type="submission" date="2024-01" db="EMBL/GenBank/DDBJ databases">
        <title>GRCr8: a new rat reference genome assembly contstructed from accurate long reads and long range scaffolding.</title>
        <authorList>
            <person name="Doris P.A."/>
            <person name="Kalbfleisch T."/>
            <person name="Li K."/>
            <person name="Howe K."/>
            <person name="Wood J."/>
        </authorList>
    </citation>
    <scope>NUCLEOTIDE SEQUENCE [LARGE SCALE GENOMIC DNA]</scope>
    <source>
        <strain evidence="7">Brown Norway</strain>
    </source>
</reference>
<dbReference type="InterPro" id="IPR036638">
    <property type="entry name" value="HLH_DNA-bd_sf"/>
</dbReference>
<evidence type="ECO:0000256" key="5">
    <source>
        <dbReference type="ARBA" id="ARBA00023242"/>
    </source>
</evidence>
<evidence type="ECO:0000256" key="2">
    <source>
        <dbReference type="ARBA" id="ARBA00022491"/>
    </source>
</evidence>
<name>A0A8I6AIT4_RAT</name>
<keyword evidence="3" id="KW-0805">Transcription regulation</keyword>
<dbReference type="RGD" id="621339">
    <property type="gene designation" value="Hes3"/>
</dbReference>
<keyword evidence="8" id="KW-1185">Reference proteome</keyword>
<dbReference type="Proteomes" id="UP000002494">
    <property type="component" value="Chromosome 5"/>
</dbReference>
<keyword evidence="5" id="KW-0539">Nucleus</keyword>
<dbReference type="AlphaFoldDB" id="A0A8I6AIT4"/>
<dbReference type="Ensembl" id="ENSRNOT00000118276.2">
    <property type="protein sequence ID" value="ENSRNOP00000088398.1"/>
    <property type="gene ID" value="ENSRNOG00000010893.7"/>
</dbReference>
<dbReference type="SMART" id="SM00353">
    <property type="entry name" value="HLH"/>
    <property type="match status" value="1"/>
</dbReference>